<dbReference type="PRINTS" id="PR00260">
    <property type="entry name" value="CHEMTRNSDUCR"/>
</dbReference>
<dbReference type="RefSeq" id="WP_132649406.1">
    <property type="nucleotide sequence ID" value="NZ_CP181386.1"/>
</dbReference>
<keyword evidence="6" id="KW-0812">Transmembrane</keyword>
<protein>
    <submittedName>
        <fullName evidence="8">Methyl-accepting chemotaxis protein</fullName>
    </submittedName>
</protein>
<dbReference type="AlphaFoldDB" id="A0A4V2SFQ9"/>
<organism evidence="8 9">
    <name type="scientific">Rubrivivax gelatinosus</name>
    <name type="common">Rhodocyclus gelatinosus</name>
    <name type="synonym">Rhodopseudomonas gelatinosa</name>
    <dbReference type="NCBI Taxonomy" id="28068"/>
    <lineage>
        <taxon>Bacteria</taxon>
        <taxon>Pseudomonadati</taxon>
        <taxon>Pseudomonadota</taxon>
        <taxon>Betaproteobacteria</taxon>
        <taxon>Burkholderiales</taxon>
        <taxon>Sphaerotilaceae</taxon>
        <taxon>Rubrivivax</taxon>
    </lineage>
</organism>
<comment type="caution">
    <text evidence="8">The sequence shown here is derived from an EMBL/GenBank/DDBJ whole genome shotgun (WGS) entry which is preliminary data.</text>
</comment>
<evidence type="ECO:0000256" key="3">
    <source>
        <dbReference type="ARBA" id="ARBA00029447"/>
    </source>
</evidence>
<reference evidence="8 9" key="1">
    <citation type="submission" date="2019-03" db="EMBL/GenBank/DDBJ databases">
        <title>Genomic Encyclopedia of Type Strains, Phase IV (KMG-IV): sequencing the most valuable type-strain genomes for metagenomic binning, comparative biology and taxonomic classification.</title>
        <authorList>
            <person name="Goeker M."/>
        </authorList>
    </citation>
    <scope>NUCLEOTIDE SEQUENCE [LARGE SCALE GENOMIC DNA]</scope>
    <source>
        <strain evidence="8 9">DSM 1709</strain>
    </source>
</reference>
<comment type="similarity">
    <text evidence="3">Belongs to the methyl-accepting chemotaxis (MCP) protein family.</text>
</comment>
<gene>
    <name evidence="8" type="ORF">EV684_11722</name>
</gene>
<dbReference type="GO" id="GO:0006935">
    <property type="term" value="P:chemotaxis"/>
    <property type="evidence" value="ECO:0007669"/>
    <property type="project" value="InterPro"/>
</dbReference>
<evidence type="ECO:0000259" key="7">
    <source>
        <dbReference type="PROSITE" id="PS50111"/>
    </source>
</evidence>
<evidence type="ECO:0000256" key="4">
    <source>
        <dbReference type="PROSITE-ProRule" id="PRU00284"/>
    </source>
</evidence>
<dbReference type="GO" id="GO:0005886">
    <property type="term" value="C:plasma membrane"/>
    <property type="evidence" value="ECO:0007669"/>
    <property type="project" value="TreeGrafter"/>
</dbReference>
<feature type="transmembrane region" description="Helical" evidence="6">
    <location>
        <begin position="33"/>
        <end position="51"/>
    </location>
</feature>
<dbReference type="EMBL" id="SLXD01000017">
    <property type="protein sequence ID" value="TCO98377.1"/>
    <property type="molecule type" value="Genomic_DNA"/>
</dbReference>
<dbReference type="SMART" id="SM00283">
    <property type="entry name" value="MA"/>
    <property type="match status" value="1"/>
</dbReference>
<feature type="region of interest" description="Disordered" evidence="5">
    <location>
        <begin position="489"/>
        <end position="550"/>
    </location>
</feature>
<dbReference type="FunFam" id="1.10.287.950:FF:000001">
    <property type="entry name" value="Methyl-accepting chemotaxis sensory transducer"/>
    <property type="match status" value="1"/>
</dbReference>
<evidence type="ECO:0000256" key="1">
    <source>
        <dbReference type="ARBA" id="ARBA00004370"/>
    </source>
</evidence>
<dbReference type="CDD" id="cd11386">
    <property type="entry name" value="MCP_signal"/>
    <property type="match status" value="1"/>
</dbReference>
<evidence type="ECO:0000256" key="6">
    <source>
        <dbReference type="SAM" id="Phobius"/>
    </source>
</evidence>
<dbReference type="GO" id="GO:0007165">
    <property type="term" value="P:signal transduction"/>
    <property type="evidence" value="ECO:0007669"/>
    <property type="project" value="UniProtKB-KW"/>
</dbReference>
<comment type="subcellular location">
    <subcellularLocation>
        <location evidence="1">Membrane</location>
    </subcellularLocation>
</comment>
<accession>A0A4V2SFQ9</accession>
<evidence type="ECO:0000256" key="5">
    <source>
        <dbReference type="SAM" id="MobiDB-lite"/>
    </source>
</evidence>
<keyword evidence="2" id="KW-0488">Methylation</keyword>
<proteinExistence type="inferred from homology"/>
<evidence type="ECO:0000256" key="2">
    <source>
        <dbReference type="ARBA" id="ARBA00022481"/>
    </source>
</evidence>
<name>A0A4V2SFQ9_RUBGE</name>
<evidence type="ECO:0000313" key="8">
    <source>
        <dbReference type="EMBL" id="TCO98377.1"/>
    </source>
</evidence>
<dbReference type="PANTHER" id="PTHR43531">
    <property type="entry name" value="PROTEIN ICFG"/>
    <property type="match status" value="1"/>
</dbReference>
<dbReference type="PANTHER" id="PTHR43531:SF14">
    <property type="entry name" value="METHYL-ACCEPTING CHEMOTAXIS PROTEIN I-RELATED"/>
    <property type="match status" value="1"/>
</dbReference>
<keyword evidence="4" id="KW-0807">Transducer</keyword>
<dbReference type="SUPFAM" id="SSF58104">
    <property type="entry name" value="Methyl-accepting chemotaxis protein (MCP) signaling domain"/>
    <property type="match status" value="1"/>
</dbReference>
<dbReference type="Pfam" id="PF00015">
    <property type="entry name" value="MCPsignal"/>
    <property type="match status" value="1"/>
</dbReference>
<feature type="domain" description="Methyl-accepting transducer" evidence="7">
    <location>
        <begin position="219"/>
        <end position="448"/>
    </location>
</feature>
<dbReference type="InterPro" id="IPR004089">
    <property type="entry name" value="MCPsignal_dom"/>
</dbReference>
<feature type="transmembrane region" description="Helical" evidence="6">
    <location>
        <begin position="9"/>
        <end position="27"/>
    </location>
</feature>
<sequence length="550" mass="56337">MNLDFNDRAMLASMALVVLGAAAYGAVNDGIGLALGGGVLLLAAAAALAGLGGGSRHASSFIGLPVLGMATVALLIHVAHGAAEAHFAVFALLAATVVYRRWEAVVAGAAVIAVHHLSFNYFQQWGWGPMCFTEPSLLKVVEHAAFVVGESAVLVMLALRSRADYRTTDELVAIAEGLVDARGDVTFEPAHLPAQSPAAHRLQQALRHIEKTLAAVRTSADSIRTASSEIATGNLDLSQRTEQTAGNLQQTASSMVQLTGNVQQSADAARQANQLAGSAADTAQRGGVVVSQVVSTMDQINTSSKRIADIIGVIDGIAFQTNILALNAAVEAARAGEQGRGFAVVAGEVRALAQRSAAAAREIKTLIGDSVDKVEAGARLVGDAGSTMQEIVASVQRVTDIIGEITAATSEQSTGIGQVNAAVSQLDQMTQQNAALVEESAAAAGSLREQGTRLAELVATFHLTQTAPPPALAQAVIARAADSARTAAAVPAAPRAREPAAPVRATAPAAARPAAPAPARPAPARPAPVRTEPARAAAPAARDDSDWETF</sequence>
<dbReference type="OrthoDB" id="9806477at2"/>
<keyword evidence="6" id="KW-1133">Transmembrane helix</keyword>
<dbReference type="InterPro" id="IPR051310">
    <property type="entry name" value="MCP_chemotaxis"/>
</dbReference>
<dbReference type="Gene3D" id="1.10.287.950">
    <property type="entry name" value="Methyl-accepting chemotaxis protein"/>
    <property type="match status" value="1"/>
</dbReference>
<feature type="compositionally biased region" description="Low complexity" evidence="5">
    <location>
        <begin position="489"/>
        <end position="514"/>
    </location>
</feature>
<evidence type="ECO:0000313" key="9">
    <source>
        <dbReference type="Proteomes" id="UP000295106"/>
    </source>
</evidence>
<dbReference type="InterPro" id="IPR004090">
    <property type="entry name" value="Chemotax_Me-accpt_rcpt"/>
</dbReference>
<dbReference type="PROSITE" id="PS50111">
    <property type="entry name" value="CHEMOTAXIS_TRANSDUC_2"/>
    <property type="match status" value="1"/>
</dbReference>
<feature type="compositionally biased region" description="Pro residues" evidence="5">
    <location>
        <begin position="515"/>
        <end position="526"/>
    </location>
</feature>
<feature type="transmembrane region" description="Helical" evidence="6">
    <location>
        <begin position="58"/>
        <end position="76"/>
    </location>
</feature>
<keyword evidence="6" id="KW-0472">Membrane</keyword>
<feature type="compositionally biased region" description="Low complexity" evidence="5">
    <location>
        <begin position="527"/>
        <end position="540"/>
    </location>
</feature>
<dbReference type="GO" id="GO:0004888">
    <property type="term" value="F:transmembrane signaling receptor activity"/>
    <property type="evidence" value="ECO:0007669"/>
    <property type="project" value="InterPro"/>
</dbReference>
<dbReference type="GeneID" id="99683696"/>
<dbReference type="Proteomes" id="UP000295106">
    <property type="component" value="Unassembled WGS sequence"/>
</dbReference>